<evidence type="ECO:0000256" key="4">
    <source>
        <dbReference type="ARBA" id="ARBA00023315"/>
    </source>
</evidence>
<keyword evidence="4" id="KW-0012">Acyltransferase</keyword>
<dbReference type="AlphaFoldDB" id="A0A2W5PC29"/>
<dbReference type="GO" id="GO:0008374">
    <property type="term" value="F:O-acyltransferase activity"/>
    <property type="evidence" value="ECO:0007669"/>
    <property type="project" value="TreeGrafter"/>
</dbReference>
<protein>
    <recommendedName>
        <fullName evidence="8">Acyltransferase</fullName>
    </recommendedName>
</protein>
<dbReference type="PROSITE" id="PS00101">
    <property type="entry name" value="HEXAPEP_TRANSFERASES"/>
    <property type="match status" value="1"/>
</dbReference>
<evidence type="ECO:0000313" key="6">
    <source>
        <dbReference type="EMBL" id="PZQ62088.1"/>
    </source>
</evidence>
<keyword evidence="2" id="KW-0808">Transferase</keyword>
<evidence type="ECO:0000256" key="1">
    <source>
        <dbReference type="ARBA" id="ARBA00007274"/>
    </source>
</evidence>
<dbReference type="SUPFAM" id="SSF51161">
    <property type="entry name" value="Trimeric LpxA-like enzymes"/>
    <property type="match status" value="1"/>
</dbReference>
<gene>
    <name evidence="6" type="ORF">DI544_02905</name>
</gene>
<dbReference type="Gene3D" id="2.160.10.10">
    <property type="entry name" value="Hexapeptide repeat proteins"/>
    <property type="match status" value="1"/>
</dbReference>
<sequence length="306" mass="32142">MARPTPSPTPPTPPSRSAPRAVPAPRHPVRYPHPAPRRSIRRRIAWPASGARLLSPRRAPPPSAAMTPGSAAGVRRWHASGGRCSLRGRRCCSTSSAGHAEPPVDVGDTMDMKRFARAFAASFVNAIAGALPDDLVSDRLRPILYRILGLRYGHRTLMKGGSRVNGFGLVLGSRVFINRACYFDLSAPIVIGDNVVVGHHVTFVTAHHDVGPPARRAGDVRPAPVTIGEGAWIGCRATILPGVTIGAGAVIGAGALVNRDVPPNTVAGGVPAKWIKDLPGQAPLSPFPIAEQRLDQPAQGVTATAV</sequence>
<dbReference type="PANTHER" id="PTHR23416">
    <property type="entry name" value="SIALIC ACID SYNTHASE-RELATED"/>
    <property type="match status" value="1"/>
</dbReference>
<comment type="caution">
    <text evidence="6">The sequence shown here is derived from an EMBL/GenBank/DDBJ whole genome shotgun (WGS) entry which is preliminary data.</text>
</comment>
<dbReference type="Proteomes" id="UP000249229">
    <property type="component" value="Unassembled WGS sequence"/>
</dbReference>
<keyword evidence="3" id="KW-0677">Repeat</keyword>
<feature type="compositionally biased region" description="Pro residues" evidence="5">
    <location>
        <begin position="1"/>
        <end position="16"/>
    </location>
</feature>
<dbReference type="EMBL" id="QFQI01000002">
    <property type="protein sequence ID" value="PZQ62088.1"/>
    <property type="molecule type" value="Genomic_DNA"/>
</dbReference>
<dbReference type="InterPro" id="IPR001451">
    <property type="entry name" value="Hexapep"/>
</dbReference>
<dbReference type="CDD" id="cd04647">
    <property type="entry name" value="LbH_MAT_like"/>
    <property type="match status" value="1"/>
</dbReference>
<evidence type="ECO:0000256" key="5">
    <source>
        <dbReference type="SAM" id="MobiDB-lite"/>
    </source>
</evidence>
<evidence type="ECO:0000313" key="7">
    <source>
        <dbReference type="Proteomes" id="UP000249229"/>
    </source>
</evidence>
<dbReference type="Pfam" id="PF00132">
    <property type="entry name" value="Hexapep"/>
    <property type="match status" value="1"/>
</dbReference>
<organism evidence="6 7">
    <name type="scientific">Sphingomonas taxi</name>
    <dbReference type="NCBI Taxonomy" id="1549858"/>
    <lineage>
        <taxon>Bacteria</taxon>
        <taxon>Pseudomonadati</taxon>
        <taxon>Pseudomonadota</taxon>
        <taxon>Alphaproteobacteria</taxon>
        <taxon>Sphingomonadales</taxon>
        <taxon>Sphingomonadaceae</taxon>
        <taxon>Sphingomonas</taxon>
    </lineage>
</organism>
<evidence type="ECO:0008006" key="8">
    <source>
        <dbReference type="Google" id="ProtNLM"/>
    </source>
</evidence>
<feature type="compositionally biased region" description="Basic residues" evidence="5">
    <location>
        <begin position="27"/>
        <end position="44"/>
    </location>
</feature>
<evidence type="ECO:0000256" key="3">
    <source>
        <dbReference type="ARBA" id="ARBA00022737"/>
    </source>
</evidence>
<dbReference type="InterPro" id="IPR018357">
    <property type="entry name" value="Hexapep_transf_CS"/>
</dbReference>
<dbReference type="InterPro" id="IPR011004">
    <property type="entry name" value="Trimer_LpxA-like_sf"/>
</dbReference>
<feature type="region of interest" description="Disordered" evidence="5">
    <location>
        <begin position="1"/>
        <end position="73"/>
    </location>
</feature>
<proteinExistence type="inferred from homology"/>
<comment type="similarity">
    <text evidence="1">Belongs to the transferase hexapeptide repeat family.</text>
</comment>
<feature type="compositionally biased region" description="Low complexity" evidence="5">
    <location>
        <begin position="45"/>
        <end position="57"/>
    </location>
</feature>
<reference evidence="6 7" key="1">
    <citation type="submission" date="2017-08" db="EMBL/GenBank/DDBJ databases">
        <title>Infants hospitalized years apart are colonized by the same room-sourced microbial strains.</title>
        <authorList>
            <person name="Brooks B."/>
            <person name="Olm M.R."/>
            <person name="Firek B.A."/>
            <person name="Baker R."/>
            <person name="Thomas B.C."/>
            <person name="Morowitz M.J."/>
            <person name="Banfield J.F."/>
        </authorList>
    </citation>
    <scope>NUCLEOTIDE SEQUENCE [LARGE SCALE GENOMIC DNA]</scope>
    <source>
        <strain evidence="6">S2_005_001_R1_22</strain>
    </source>
</reference>
<evidence type="ECO:0000256" key="2">
    <source>
        <dbReference type="ARBA" id="ARBA00022679"/>
    </source>
</evidence>
<accession>A0A2W5PC29</accession>
<name>A0A2W5PC29_9SPHN</name>
<dbReference type="InterPro" id="IPR051159">
    <property type="entry name" value="Hexapeptide_acetyltransf"/>
</dbReference>
<dbReference type="PANTHER" id="PTHR23416:SF23">
    <property type="entry name" value="ACETYLTRANSFERASE C18B11.09C-RELATED"/>
    <property type="match status" value="1"/>
</dbReference>